<dbReference type="AlphaFoldDB" id="A0A1G7D2C2"/>
<dbReference type="RefSeq" id="WP_090595243.1">
    <property type="nucleotide sequence ID" value="NZ_LT629688.1"/>
</dbReference>
<evidence type="ECO:0000313" key="3">
    <source>
        <dbReference type="Proteomes" id="UP000198546"/>
    </source>
</evidence>
<dbReference type="STRING" id="675864.SAMN04489747_3465"/>
<evidence type="ECO:0000259" key="1">
    <source>
        <dbReference type="Pfam" id="PF13676"/>
    </source>
</evidence>
<dbReference type="EMBL" id="LT629688">
    <property type="protein sequence ID" value="SDE45679.1"/>
    <property type="molecule type" value="Genomic_DNA"/>
</dbReference>
<dbReference type="Proteomes" id="UP000198546">
    <property type="component" value="Chromosome i"/>
</dbReference>
<reference evidence="2 3" key="1">
    <citation type="submission" date="2016-10" db="EMBL/GenBank/DDBJ databases">
        <authorList>
            <person name="de Groot N.N."/>
        </authorList>
    </citation>
    <scope>NUCLEOTIDE SEQUENCE [LARGE SCALE GENOMIC DNA]</scope>
    <source>
        <strain evidence="2 3">MON 2.2</strain>
    </source>
</reference>
<dbReference type="OrthoDB" id="122965at2"/>
<dbReference type="InterPro" id="IPR035897">
    <property type="entry name" value="Toll_tir_struct_dom_sf"/>
</dbReference>
<keyword evidence="3" id="KW-1185">Reference proteome</keyword>
<dbReference type="InterPro" id="IPR000157">
    <property type="entry name" value="TIR_dom"/>
</dbReference>
<dbReference type="Pfam" id="PF13676">
    <property type="entry name" value="TIR_2"/>
    <property type="match status" value="1"/>
</dbReference>
<dbReference type="SUPFAM" id="SSF52200">
    <property type="entry name" value="Toll/Interleukin receptor TIR domain"/>
    <property type="match status" value="1"/>
</dbReference>
<dbReference type="Gene3D" id="3.40.50.10140">
    <property type="entry name" value="Toll/interleukin-1 receptor homology (TIR) domain"/>
    <property type="match status" value="1"/>
</dbReference>
<organism evidence="2 3">
    <name type="scientific">Auraticoccus monumenti</name>
    <dbReference type="NCBI Taxonomy" id="675864"/>
    <lineage>
        <taxon>Bacteria</taxon>
        <taxon>Bacillati</taxon>
        <taxon>Actinomycetota</taxon>
        <taxon>Actinomycetes</taxon>
        <taxon>Propionibacteriales</taxon>
        <taxon>Propionibacteriaceae</taxon>
        <taxon>Auraticoccus</taxon>
    </lineage>
</organism>
<sequence length="298" mass="32678">MAPGDYPKSVFISWSGEPSRRVARALHEAIHLVFDRIDPWMSDRDIAAGSRGAEEIHNGLNGAVAGVLIVTPENQDRPWLNYEAGALGRQVTDVDTRVVPVLVGFTSAADLRGPLATYQAVKGDRSGFLRVFTLLCLLGGIGEGRAEVKLDAAWAVLEAALGDAEATLAETTEPAPQERDEDTRKTDEMLLLLRGISHRVDRLERRGVPAESASANLERAVSRQLDADAERARLRDSIALTEDLINGIQNNLEIDHNLSAAERARQERAAANMMTALDLDKRRLNELSHGRRRVADRP</sequence>
<feature type="domain" description="TIR" evidence="1">
    <location>
        <begin position="10"/>
        <end position="120"/>
    </location>
</feature>
<accession>A0A1G7D2C2</accession>
<dbReference type="GO" id="GO:0007165">
    <property type="term" value="P:signal transduction"/>
    <property type="evidence" value="ECO:0007669"/>
    <property type="project" value="InterPro"/>
</dbReference>
<evidence type="ECO:0000313" key="2">
    <source>
        <dbReference type="EMBL" id="SDE45679.1"/>
    </source>
</evidence>
<name>A0A1G7D2C2_9ACTN</name>
<gene>
    <name evidence="2" type="ORF">SAMN04489747_3465</name>
</gene>
<proteinExistence type="predicted"/>
<protein>
    <submittedName>
        <fullName evidence="2">TIR domain-containing protein</fullName>
    </submittedName>
</protein>